<evidence type="ECO:0000313" key="12">
    <source>
        <dbReference type="EMBL" id="KAG9243947.1"/>
    </source>
</evidence>
<evidence type="ECO:0000256" key="5">
    <source>
        <dbReference type="ARBA" id="ARBA00022722"/>
    </source>
</evidence>
<name>A0A9P7Z2K4_9HELO</name>
<dbReference type="InterPro" id="IPR012337">
    <property type="entry name" value="RNaseH-like_sf"/>
</dbReference>
<dbReference type="FunFam" id="3.30.420.10:FF:000007">
    <property type="entry name" value="Interferon-stimulated exonuclease gene 20"/>
    <property type="match status" value="1"/>
</dbReference>
<keyword evidence="5" id="KW-0540">Nuclease</keyword>
<dbReference type="AlphaFoldDB" id="A0A9P7Z2K4"/>
<dbReference type="SMART" id="SM00479">
    <property type="entry name" value="EXOIII"/>
    <property type="match status" value="1"/>
</dbReference>
<feature type="region of interest" description="Disordered" evidence="10">
    <location>
        <begin position="17"/>
        <end position="80"/>
    </location>
</feature>
<evidence type="ECO:0000256" key="3">
    <source>
        <dbReference type="ARBA" id="ARBA00016937"/>
    </source>
</evidence>
<feature type="compositionally biased region" description="Basic residues" evidence="10">
    <location>
        <begin position="311"/>
        <end position="320"/>
    </location>
</feature>
<evidence type="ECO:0000256" key="6">
    <source>
        <dbReference type="ARBA" id="ARBA00022801"/>
    </source>
</evidence>
<keyword evidence="7" id="KW-0269">Exonuclease</keyword>
<keyword evidence="6" id="KW-0378">Hydrolase</keyword>
<evidence type="ECO:0000256" key="10">
    <source>
        <dbReference type="SAM" id="MobiDB-lite"/>
    </source>
</evidence>
<proteinExistence type="inferred from homology"/>
<protein>
    <recommendedName>
        <fullName evidence="3">RNA exonuclease 4</fullName>
    </recommendedName>
</protein>
<dbReference type="GO" id="GO:0006364">
    <property type="term" value="P:rRNA processing"/>
    <property type="evidence" value="ECO:0007669"/>
    <property type="project" value="UniProtKB-KW"/>
</dbReference>
<dbReference type="Proteomes" id="UP000887226">
    <property type="component" value="Unassembled WGS sequence"/>
</dbReference>
<evidence type="ECO:0000256" key="2">
    <source>
        <dbReference type="ARBA" id="ARBA00010489"/>
    </source>
</evidence>
<evidence type="ECO:0000313" key="13">
    <source>
        <dbReference type="Proteomes" id="UP000887226"/>
    </source>
</evidence>
<dbReference type="InterPro" id="IPR013520">
    <property type="entry name" value="Ribonucl_H"/>
</dbReference>
<sequence>MGPELSSNWLKLQAKLKAESKASVDRKRKAVPTERQLNTIAKKRRLHGNPEGTKPLLKSRKKNMGGMMSSPDVEPEEKAATAPSATLALWAKDNDISAKDLADAYSGGLKDTTIVGSQVDKINGGLSKDTDIGKYIGMDCEMVGVGGEEDRSVLARVSIVNFHGTQVYDSFVKPKEFVTDWRTHVSGVSPKNMATARTFEEVQEEVSAILVDRVIVGHALNNDLQALMLDHPKKNIRDTARFSGFRKYSAGKTPSLKKLVKEILGVEIQEGEHSSIEDARAAILLFRRHKSAFDTEHAQRFPTYSPGSGAKSKKKKKSRR</sequence>
<dbReference type="PANTHER" id="PTHR12801">
    <property type="entry name" value="RNA EXONUCLEASE REXO1 / RECO3 FAMILY MEMBER-RELATED"/>
    <property type="match status" value="1"/>
</dbReference>
<accession>A0A9P7Z2K4</accession>
<dbReference type="EMBL" id="MU253940">
    <property type="protein sequence ID" value="KAG9243947.1"/>
    <property type="molecule type" value="Genomic_DNA"/>
</dbReference>
<comment type="caution">
    <text evidence="12">The sequence shown here is derived from an EMBL/GenBank/DDBJ whole genome shotgun (WGS) entry which is preliminary data.</text>
</comment>
<dbReference type="InterPro" id="IPR047021">
    <property type="entry name" value="REXO1/3/4-like"/>
</dbReference>
<evidence type="ECO:0000256" key="4">
    <source>
        <dbReference type="ARBA" id="ARBA00022552"/>
    </source>
</evidence>
<evidence type="ECO:0000256" key="1">
    <source>
        <dbReference type="ARBA" id="ARBA00004123"/>
    </source>
</evidence>
<dbReference type="InterPro" id="IPR036397">
    <property type="entry name" value="RNaseH_sf"/>
</dbReference>
<comment type="subcellular location">
    <subcellularLocation>
        <location evidence="1">Nucleus</location>
    </subcellularLocation>
</comment>
<evidence type="ECO:0000256" key="8">
    <source>
        <dbReference type="ARBA" id="ARBA00023242"/>
    </source>
</evidence>
<evidence type="ECO:0000256" key="7">
    <source>
        <dbReference type="ARBA" id="ARBA00022839"/>
    </source>
</evidence>
<dbReference type="Gene3D" id="3.30.420.10">
    <property type="entry name" value="Ribonuclease H-like superfamily/Ribonuclease H"/>
    <property type="match status" value="1"/>
</dbReference>
<keyword evidence="4" id="KW-0698">rRNA processing</keyword>
<dbReference type="GO" id="GO:0000027">
    <property type="term" value="P:ribosomal large subunit assembly"/>
    <property type="evidence" value="ECO:0007669"/>
    <property type="project" value="TreeGrafter"/>
</dbReference>
<keyword evidence="8" id="KW-0539">Nucleus</keyword>
<dbReference type="PANTHER" id="PTHR12801:SF45">
    <property type="entry name" value="RNA EXONUCLEASE 4"/>
    <property type="match status" value="1"/>
</dbReference>
<dbReference type="GO" id="GO:0003676">
    <property type="term" value="F:nucleic acid binding"/>
    <property type="evidence" value="ECO:0007669"/>
    <property type="project" value="InterPro"/>
</dbReference>
<feature type="domain" description="Exonuclease" evidence="11">
    <location>
        <begin position="134"/>
        <end position="295"/>
    </location>
</feature>
<reference evidence="12" key="1">
    <citation type="journal article" date="2021" name="IMA Fungus">
        <title>Genomic characterization of three marine fungi, including Emericellopsis atlantica sp. nov. with signatures of a generalist lifestyle and marine biomass degradation.</title>
        <authorList>
            <person name="Hagestad O.C."/>
            <person name="Hou L."/>
            <person name="Andersen J.H."/>
            <person name="Hansen E.H."/>
            <person name="Altermark B."/>
            <person name="Li C."/>
            <person name="Kuhnert E."/>
            <person name="Cox R.J."/>
            <person name="Crous P.W."/>
            <person name="Spatafora J.W."/>
            <person name="Lail K."/>
            <person name="Amirebrahimi M."/>
            <person name="Lipzen A."/>
            <person name="Pangilinan J."/>
            <person name="Andreopoulos W."/>
            <person name="Hayes R.D."/>
            <person name="Ng V."/>
            <person name="Grigoriev I.V."/>
            <person name="Jackson S.A."/>
            <person name="Sutton T.D.S."/>
            <person name="Dobson A.D.W."/>
            <person name="Rama T."/>
        </authorList>
    </citation>
    <scope>NUCLEOTIDE SEQUENCE</scope>
    <source>
        <strain evidence="12">TRa3180A</strain>
    </source>
</reference>
<comment type="similarity">
    <text evidence="2">Belongs to the REXO4 family.</text>
</comment>
<dbReference type="InterPro" id="IPR037431">
    <property type="entry name" value="REX4_DEDDh_dom"/>
</dbReference>
<evidence type="ECO:0000256" key="9">
    <source>
        <dbReference type="ARBA" id="ARBA00025599"/>
    </source>
</evidence>
<dbReference type="CDD" id="cd06144">
    <property type="entry name" value="REX4_like"/>
    <property type="match status" value="1"/>
</dbReference>
<comment type="function">
    <text evidence="9">Exoribonuclease involved in ribosome biosynthesis. Involved in the processing of ITS1, the internal transcribed spacer localized between the 18S and 5.8S rRNAs.</text>
</comment>
<keyword evidence="13" id="KW-1185">Reference proteome</keyword>
<feature type="region of interest" description="Disordered" evidence="10">
    <location>
        <begin position="297"/>
        <end position="320"/>
    </location>
</feature>
<dbReference type="SUPFAM" id="SSF53098">
    <property type="entry name" value="Ribonuclease H-like"/>
    <property type="match status" value="1"/>
</dbReference>
<dbReference type="OrthoDB" id="8191639at2759"/>
<dbReference type="Pfam" id="PF00929">
    <property type="entry name" value="RNase_T"/>
    <property type="match status" value="1"/>
</dbReference>
<organism evidence="12 13">
    <name type="scientific">Calycina marina</name>
    <dbReference type="NCBI Taxonomy" id="1763456"/>
    <lineage>
        <taxon>Eukaryota</taxon>
        <taxon>Fungi</taxon>
        <taxon>Dikarya</taxon>
        <taxon>Ascomycota</taxon>
        <taxon>Pezizomycotina</taxon>
        <taxon>Leotiomycetes</taxon>
        <taxon>Helotiales</taxon>
        <taxon>Pezizellaceae</taxon>
        <taxon>Calycina</taxon>
    </lineage>
</organism>
<evidence type="ECO:0000259" key="11">
    <source>
        <dbReference type="SMART" id="SM00479"/>
    </source>
</evidence>
<gene>
    <name evidence="12" type="ORF">BJ878DRAFT_422470</name>
</gene>
<dbReference type="GO" id="GO:0005634">
    <property type="term" value="C:nucleus"/>
    <property type="evidence" value="ECO:0007669"/>
    <property type="project" value="UniProtKB-SubCell"/>
</dbReference>
<dbReference type="GO" id="GO:0008408">
    <property type="term" value="F:3'-5' exonuclease activity"/>
    <property type="evidence" value="ECO:0007669"/>
    <property type="project" value="InterPro"/>
</dbReference>